<keyword evidence="4" id="KW-0597">Phosphoprotein</keyword>
<dbReference type="CDD" id="cd12117">
    <property type="entry name" value="A_NRPS_Srf_like"/>
    <property type="match status" value="1"/>
</dbReference>
<dbReference type="InterPro" id="IPR000873">
    <property type="entry name" value="AMP-dep_synth/lig_dom"/>
</dbReference>
<dbReference type="Gene3D" id="3.30.559.30">
    <property type="entry name" value="Nonribosomal peptide synthetase, condensation domain"/>
    <property type="match status" value="3"/>
</dbReference>
<dbReference type="InterPro" id="IPR036736">
    <property type="entry name" value="ACP-like_sf"/>
</dbReference>
<dbReference type="InterPro" id="IPR010060">
    <property type="entry name" value="NRPS_synth"/>
</dbReference>
<dbReference type="InterPro" id="IPR009081">
    <property type="entry name" value="PP-bd_ACP"/>
</dbReference>
<dbReference type="PROSITE" id="PS00455">
    <property type="entry name" value="AMP_BINDING"/>
    <property type="match status" value="1"/>
</dbReference>
<dbReference type="NCBIfam" id="TIGR01733">
    <property type="entry name" value="AA-adenyl-dom"/>
    <property type="match status" value="1"/>
</dbReference>
<evidence type="ECO:0000256" key="8">
    <source>
        <dbReference type="ARBA" id="ARBA00023268"/>
    </source>
</evidence>
<feature type="domain" description="Carrier" evidence="9">
    <location>
        <begin position="634"/>
        <end position="708"/>
    </location>
</feature>
<dbReference type="InterPro" id="IPR020845">
    <property type="entry name" value="AMP-binding_CS"/>
</dbReference>
<dbReference type="SUPFAM" id="SSF47336">
    <property type="entry name" value="ACP-like"/>
    <property type="match status" value="1"/>
</dbReference>
<dbReference type="Gene3D" id="2.30.38.10">
    <property type="entry name" value="Luciferase, Domain 3"/>
    <property type="match status" value="2"/>
</dbReference>
<dbReference type="PROSITE" id="PS50075">
    <property type="entry name" value="CARRIER"/>
    <property type="match status" value="1"/>
</dbReference>
<dbReference type="InterPro" id="IPR001242">
    <property type="entry name" value="Condensation_dom"/>
</dbReference>
<reference evidence="10 11" key="1">
    <citation type="submission" date="2020-08" db="EMBL/GenBank/DDBJ databases">
        <title>Fungal Genomes of the International Space Station.</title>
        <authorList>
            <person name="Seuylemezian A."/>
            <person name="Singh N.K."/>
            <person name="Wood J."/>
            <person name="Venkateswaran K."/>
        </authorList>
    </citation>
    <scope>NUCLEOTIDE SEQUENCE [LARGE SCALE GENOMIC DNA]</scope>
    <source>
        <strain evidence="10 11">S/N-304-OC-R4</strain>
    </source>
</reference>
<dbReference type="PANTHER" id="PTHR45527:SF1">
    <property type="entry name" value="FATTY ACID SYNTHASE"/>
    <property type="match status" value="1"/>
</dbReference>
<dbReference type="Pfam" id="PF00501">
    <property type="entry name" value="AMP-binding"/>
    <property type="match status" value="2"/>
</dbReference>
<dbReference type="NCBIfam" id="TIGR01720">
    <property type="entry name" value="NRPS-para261"/>
    <property type="match status" value="1"/>
</dbReference>
<dbReference type="InterPro" id="IPR025110">
    <property type="entry name" value="AMP-bd_C"/>
</dbReference>
<evidence type="ECO:0000256" key="5">
    <source>
        <dbReference type="ARBA" id="ARBA00022598"/>
    </source>
</evidence>
<evidence type="ECO:0000256" key="7">
    <source>
        <dbReference type="ARBA" id="ARBA00023194"/>
    </source>
</evidence>
<feature type="non-terminal residue" evidence="10">
    <location>
        <position position="2000"/>
    </location>
</feature>
<dbReference type="Pfam" id="PF13193">
    <property type="entry name" value="AMP-binding_C"/>
    <property type="match status" value="1"/>
</dbReference>
<dbReference type="CDD" id="cd19543">
    <property type="entry name" value="DCL_NRPS"/>
    <property type="match status" value="1"/>
</dbReference>
<evidence type="ECO:0000256" key="2">
    <source>
        <dbReference type="ARBA" id="ARBA00006432"/>
    </source>
</evidence>
<evidence type="ECO:0000256" key="6">
    <source>
        <dbReference type="ARBA" id="ARBA00022737"/>
    </source>
</evidence>
<evidence type="ECO:0000256" key="3">
    <source>
        <dbReference type="ARBA" id="ARBA00022450"/>
    </source>
</evidence>
<dbReference type="Gene3D" id="3.30.300.30">
    <property type="match status" value="1"/>
</dbReference>
<dbReference type="EMBL" id="JACLIC010000058">
    <property type="protein sequence ID" value="MBY0207103.1"/>
    <property type="molecule type" value="Genomic_DNA"/>
</dbReference>
<evidence type="ECO:0000256" key="4">
    <source>
        <dbReference type="ARBA" id="ARBA00022553"/>
    </source>
</evidence>
<protein>
    <submittedName>
        <fullName evidence="10">Amino acid adenylation domain-containing protein</fullName>
    </submittedName>
</protein>
<keyword evidence="7" id="KW-0045">Antibiotic biosynthesis</keyword>
<dbReference type="InterPro" id="IPR010071">
    <property type="entry name" value="AA_adenyl_dom"/>
</dbReference>
<dbReference type="InterPro" id="IPR006162">
    <property type="entry name" value="Ppantetheine_attach_site"/>
</dbReference>
<evidence type="ECO:0000259" key="9">
    <source>
        <dbReference type="PROSITE" id="PS50075"/>
    </source>
</evidence>
<dbReference type="Pfam" id="PF00550">
    <property type="entry name" value="PP-binding"/>
    <property type="match status" value="1"/>
</dbReference>
<dbReference type="Pfam" id="PF00668">
    <property type="entry name" value="Condensation"/>
    <property type="match status" value="3"/>
</dbReference>
<comment type="cofactor">
    <cofactor evidence="1">
        <name>pantetheine 4'-phosphate</name>
        <dbReference type="ChEBI" id="CHEBI:47942"/>
    </cofactor>
</comment>
<organism evidence="10 11">
    <name type="scientific">Paenibacillus cucumis</name>
    <name type="common">ex Kampfer et al. 2016</name>
    <dbReference type="NCBI Taxonomy" id="1776858"/>
    <lineage>
        <taxon>Bacteria</taxon>
        <taxon>Bacillati</taxon>
        <taxon>Bacillota</taxon>
        <taxon>Bacilli</taxon>
        <taxon>Bacillales</taxon>
        <taxon>Paenibacillaceae</taxon>
        <taxon>Paenibacillus</taxon>
    </lineage>
</organism>
<proteinExistence type="inferred from homology"/>
<dbReference type="PANTHER" id="PTHR45527">
    <property type="entry name" value="NONRIBOSOMAL PEPTIDE SYNTHETASE"/>
    <property type="match status" value="1"/>
</dbReference>
<dbReference type="PROSITE" id="PS00012">
    <property type="entry name" value="PHOSPHOPANTETHEINE"/>
    <property type="match status" value="1"/>
</dbReference>
<gene>
    <name evidence="10" type="ORF">H7T88_28130</name>
</gene>
<sequence length="2000" mass="226683">LVEKLELVREVSRNPLFDVMFALQNMEIPTIHHGSPFKSPSIIPTKTAKVDIELQIFELMDFEKKLQLICQYRTDMFRKETIENFIQHYILILGQLVNNPDLVISEIVLVSEGERNRILTQFNKPLEPINPATTISGLFKEQAHINRDRVAVICGTEEVNYRVLDEKSDVLAKYLLRHGAREGQVIGVHADRSVELVVAILAVLKIGCSYLPLDPIYPQERIELMMEECEASFLLTNLHQSAYIPSMYYKIIDLNQSFVEPLNKGAFPSIQTTANSTAYIMYTSGSTGLPKGVMVQHQGVIRLVKNQSYFDFSQKNRILQTGSIAFDAFTFELWGALLNGATLCFTSPENFLDPDKLEAELVSHNINAMFLTTALFHQYAQARPTVFANLKQLIVGGEVLSTFYTEQVRGLFPNLRMIHAYGPTENTTFSTMMDIKKAFDHTIPIGAPIVNSTAYVLDGSLALQPVGVVGEIYVGGLGVAKGYLNRPALNAERFVEDPFYSGQLMYRTGDMARWLSDGTLEFIGRMDGQVKIRGYRVECGEIENTLMNHGDIKTVCVFVHEEQGKKRLCAYFSAVQDLMDMELREFLSQSLPEYMIPSAFVQLESLPLTPNGKVDKRALPVPQIGVGKGSKYREPQSEKEKIVAKIWADVLAQQEVGLTDNFFLMGGDSIKALQVCSRLNHVNLDLTLADIFQHPTIESVIPYVIHREHQIDQGVVVGEGLLTPIQGWFFEGPLKGTNRFNQTVAIYRSEGFEATLLKKVLIRLVEHHDALRMIFFKDSKTNSWRQRNQEVKSDQFLFSVFTIEHGIHVSEFVKKESEKLQESINVNSGPVVAAGLFKTAEGDHLTLAIHHLVIDGVSWRILLEDLAVGYKQALEGQEICFEQKTDSYLSWAKAINEFVESGDFASEASYWKDIDSIQTISLPKKVHVDNQLLMAGCCNVQLTFSPQETELLLYKANQAYKTEINDLLLTALGSALRQMTHAINFRIDLEGHGREEIIKNMNVKRTIGWFTSRYPVQLIVHSNDYGALIKQTKDQLRQVPNKGIGYGILNHQLNNKGNYDKSSTISFNYLGQFSPDVSNEQIFEYSIHGTGISVDSQSQQVYELDLNSFIVNNSLCLNITYHEALFDEEVISEFIMYYSRSLRDIIDHCVSQANNHYARSKIASDRITMHDADILQELFPESVEDAYGLTPMQEGMLFHSLKDRTSLQYVEQFSLSFEGRLNIGLFKESFCNLIDRHAILRSVFVTDHVLKPLQVVLISRSPIINVEDFTRLNADEIHESTEQYLREDRIRSFNMQEDSLMRLSILQIGPETNRVVWTFHHILMDGWCVSILLKELLAIYESKINRTKLQLETPPSFSSYINWLEKQDKKAAERYWSQYLINYNSPAGLAKQADSTRQGAQSQKEFVYTLDRKLSSRMRTTAQECQVTLNTLFQCVWGIVLQSYNHTEDVVFGTVISGRPKEVPGIERMIGLFINTVPVRINWGKKQTFSNLLKAVQLDRINSEEYQFFPLYELQANTSLKQNLFDHIIVFENYPMEEEIDRSGTKVSPNLQIRCDSIFEQTSYDLTLLVLPGEELQLLVKYNSFLYEYSSLIRVFEQFEHLLQQVCNQPDLKPSQIKFISESMPDDECKNSHIDMCTVPTEITVHKLFEQQVERTPNSAAVVCGNLKITYHQLNARSNTLAHALRTKGVGIDHFVGVMIDRSIEMVISFLAVLKAGGAYLPIDTAYPMDRVSFILKDSNVQILIATRNTCIPESYTGQIVYLDDESANHSSHLNLHQTSVPTDLLYCIYTSGTTGNPKGVAMEHRNIISLMTFQKEKTSINHSSVLQFASSSFDVSIQEILTALLFGGTLVVADDQIKQDLVSLVEYIYANQVKTLFLPTAFFKMLINEADIYEKLLSIVEHLVIAGEQLVLTERFIDSAKRNKVQLHNHYGPSETHVVATYTMAKSTDFLLVPPLGAPIFNADLYIIDHAGRILTQGMPGELYIGGSSVARGYVNRPE</sequence>
<dbReference type="Gene3D" id="3.40.50.980">
    <property type="match status" value="4"/>
</dbReference>
<keyword evidence="8" id="KW-0511">Multifunctional enzyme</keyword>
<dbReference type="InterPro" id="IPR023213">
    <property type="entry name" value="CAT-like_dom_sf"/>
</dbReference>
<dbReference type="InterPro" id="IPR045851">
    <property type="entry name" value="AMP-bd_C_sf"/>
</dbReference>
<comment type="caution">
    <text evidence="10">The sequence shown here is derived from an EMBL/GenBank/DDBJ whole genome shotgun (WGS) entry which is preliminary data.</text>
</comment>
<dbReference type="Gene3D" id="1.10.1200.10">
    <property type="entry name" value="ACP-like"/>
    <property type="match status" value="1"/>
</dbReference>
<evidence type="ECO:0000313" key="10">
    <source>
        <dbReference type="EMBL" id="MBY0207103.1"/>
    </source>
</evidence>
<dbReference type="SUPFAM" id="SSF52777">
    <property type="entry name" value="CoA-dependent acyltransferases"/>
    <property type="match status" value="5"/>
</dbReference>
<evidence type="ECO:0000256" key="1">
    <source>
        <dbReference type="ARBA" id="ARBA00001957"/>
    </source>
</evidence>
<feature type="non-terminal residue" evidence="10">
    <location>
        <position position="1"/>
    </location>
</feature>
<keyword evidence="5" id="KW-0436">Ligase</keyword>
<dbReference type="CDD" id="cd19534">
    <property type="entry name" value="E_NRPS"/>
    <property type="match status" value="1"/>
</dbReference>
<dbReference type="Proteomes" id="UP000706031">
    <property type="component" value="Unassembled WGS sequence"/>
</dbReference>
<name>A0ABS7KSN1_9BACL</name>
<keyword evidence="6" id="KW-0677">Repeat</keyword>
<evidence type="ECO:0000313" key="11">
    <source>
        <dbReference type="Proteomes" id="UP000706031"/>
    </source>
</evidence>
<keyword evidence="11" id="KW-1185">Reference proteome</keyword>
<accession>A0ABS7KSN1</accession>
<comment type="similarity">
    <text evidence="2">Belongs to the ATP-dependent AMP-binding enzyme family.</text>
</comment>
<dbReference type="SUPFAM" id="SSF56801">
    <property type="entry name" value="Acetyl-CoA synthetase-like"/>
    <property type="match status" value="2"/>
</dbReference>
<keyword evidence="3" id="KW-0596">Phosphopantetheine</keyword>
<dbReference type="Gene3D" id="3.30.559.10">
    <property type="entry name" value="Chloramphenicol acetyltransferase-like domain"/>
    <property type="match status" value="2"/>
</dbReference>